<dbReference type="PROSITE" id="PS50994">
    <property type="entry name" value="INTEGRASE"/>
    <property type="match status" value="1"/>
</dbReference>
<feature type="compositionally biased region" description="Low complexity" evidence="2">
    <location>
        <begin position="454"/>
        <end position="473"/>
    </location>
</feature>
<feature type="domain" description="Integrase catalytic" evidence="3">
    <location>
        <begin position="193"/>
        <end position="350"/>
    </location>
</feature>
<dbReference type="AlphaFoldDB" id="A0A9Q1FEQ6"/>
<dbReference type="Pfam" id="PF17921">
    <property type="entry name" value="Integrase_H2C2"/>
    <property type="match status" value="1"/>
</dbReference>
<protein>
    <recommendedName>
        <fullName evidence="1">Gypsy retrotransposon integrase-like protein 1</fullName>
    </recommendedName>
</protein>
<dbReference type="FunFam" id="1.10.340.70:FF:000004">
    <property type="entry name" value="Retrovirus-related Pol polyprotein from transposon 297-like Protein"/>
    <property type="match status" value="1"/>
</dbReference>
<dbReference type="InterPro" id="IPR012337">
    <property type="entry name" value="RNaseH-like_sf"/>
</dbReference>
<dbReference type="Gene3D" id="1.10.340.70">
    <property type="match status" value="1"/>
</dbReference>
<evidence type="ECO:0000259" key="3">
    <source>
        <dbReference type="PROSITE" id="PS50994"/>
    </source>
</evidence>
<gene>
    <name evidence="4" type="ORF">SKAU_G00196500</name>
</gene>
<dbReference type="GO" id="GO:0015074">
    <property type="term" value="P:DNA integration"/>
    <property type="evidence" value="ECO:0007669"/>
    <property type="project" value="InterPro"/>
</dbReference>
<dbReference type="PANTHER" id="PTHR37984">
    <property type="entry name" value="PROTEIN CBG26694"/>
    <property type="match status" value="1"/>
</dbReference>
<dbReference type="Gene3D" id="3.30.420.10">
    <property type="entry name" value="Ribonuclease H-like superfamily/Ribonuclease H"/>
    <property type="match status" value="1"/>
</dbReference>
<dbReference type="InterPro" id="IPR050951">
    <property type="entry name" value="Retrovirus_Pol_polyprotein"/>
</dbReference>
<organism evidence="4 5">
    <name type="scientific">Synaphobranchus kaupii</name>
    <name type="common">Kaup's arrowtooth eel</name>
    <dbReference type="NCBI Taxonomy" id="118154"/>
    <lineage>
        <taxon>Eukaryota</taxon>
        <taxon>Metazoa</taxon>
        <taxon>Chordata</taxon>
        <taxon>Craniata</taxon>
        <taxon>Vertebrata</taxon>
        <taxon>Euteleostomi</taxon>
        <taxon>Actinopterygii</taxon>
        <taxon>Neopterygii</taxon>
        <taxon>Teleostei</taxon>
        <taxon>Anguilliformes</taxon>
        <taxon>Synaphobranchidae</taxon>
        <taxon>Synaphobranchus</taxon>
    </lineage>
</organism>
<dbReference type="InterPro" id="IPR001584">
    <property type="entry name" value="Integrase_cat-core"/>
</dbReference>
<dbReference type="InterPro" id="IPR036397">
    <property type="entry name" value="RNaseH_sf"/>
</dbReference>
<name>A0A9Q1FEQ6_SYNKA</name>
<reference evidence="4" key="1">
    <citation type="journal article" date="2023" name="Science">
        <title>Genome structures resolve the early diversification of teleost fishes.</title>
        <authorList>
            <person name="Parey E."/>
            <person name="Louis A."/>
            <person name="Montfort J."/>
            <person name="Bouchez O."/>
            <person name="Roques C."/>
            <person name="Iampietro C."/>
            <person name="Lluch J."/>
            <person name="Castinel A."/>
            <person name="Donnadieu C."/>
            <person name="Desvignes T."/>
            <person name="Floi Bucao C."/>
            <person name="Jouanno E."/>
            <person name="Wen M."/>
            <person name="Mejri S."/>
            <person name="Dirks R."/>
            <person name="Jansen H."/>
            <person name="Henkel C."/>
            <person name="Chen W.J."/>
            <person name="Zahm M."/>
            <person name="Cabau C."/>
            <person name="Klopp C."/>
            <person name="Thompson A.W."/>
            <person name="Robinson-Rechavi M."/>
            <person name="Braasch I."/>
            <person name="Lecointre G."/>
            <person name="Bobe J."/>
            <person name="Postlethwait J.H."/>
            <person name="Berthelot C."/>
            <person name="Roest Crollius H."/>
            <person name="Guiguen Y."/>
        </authorList>
    </citation>
    <scope>NUCLEOTIDE SEQUENCE</scope>
    <source>
        <strain evidence="4">WJC10195</strain>
    </source>
</reference>
<feature type="region of interest" description="Disordered" evidence="2">
    <location>
        <begin position="454"/>
        <end position="480"/>
    </location>
</feature>
<dbReference type="OrthoDB" id="775972at2759"/>
<dbReference type="Pfam" id="PF00665">
    <property type="entry name" value="rve"/>
    <property type="match status" value="1"/>
</dbReference>
<dbReference type="EMBL" id="JAINUF010000006">
    <property type="protein sequence ID" value="KAJ8356856.1"/>
    <property type="molecule type" value="Genomic_DNA"/>
</dbReference>
<dbReference type="FunFam" id="3.30.420.10:FF:000063">
    <property type="entry name" value="Retrovirus-related Pol polyprotein from transposon 297-like Protein"/>
    <property type="match status" value="1"/>
</dbReference>
<keyword evidence="5" id="KW-1185">Reference proteome</keyword>
<accession>A0A9Q1FEQ6</accession>
<sequence>MRHRTASQRTGPCWNTHCALVRSLTVLRLRRHIPPRGSELHRRLSLSPAFACPFRASTTLSALPVSEFEAACADCPELSALRSQINKGWPPSVKAVSSELTPYYRLRNELSVKDTLVFRGSRLVAPISLRTVLVALAHESHPGVVRTKQRLRDLYWWPHLDALVLSTIASCQPCQLNDKTATPHAAPLQPVPLPDWPWRILGLDIVGPFEIAKWDCKYAITLTDYYSKWPEVAFTPSVTTADVTAFLTTVFARHGLPECITTDHGPQFTSAAFTEFLKERNIKQTRSSVYHPAANGAVERFNRVLKESIQTAMQHSLPWKAAVTEFLQVFRATPHATTGVSPFEMLHGRKMQTKLDILPLPVTYATTDAKVRQRVHRQQSKMKIYTAAKRGARIPQFQEGDKVRIKNPLHVLKGHSKFCAPVDVRRQVGPSTYVLGDGKTWNASHLTLFPIPAKSETPAAETETPAAAAPSSSVELAPDSRVKRRPLWLKDYDP</sequence>
<evidence type="ECO:0000256" key="2">
    <source>
        <dbReference type="SAM" id="MobiDB-lite"/>
    </source>
</evidence>
<dbReference type="Proteomes" id="UP001152622">
    <property type="component" value="Chromosome 6"/>
</dbReference>
<dbReference type="SUPFAM" id="SSF53098">
    <property type="entry name" value="Ribonuclease H-like"/>
    <property type="match status" value="1"/>
</dbReference>
<evidence type="ECO:0000256" key="1">
    <source>
        <dbReference type="ARBA" id="ARBA00039658"/>
    </source>
</evidence>
<proteinExistence type="predicted"/>
<evidence type="ECO:0000313" key="5">
    <source>
        <dbReference type="Proteomes" id="UP001152622"/>
    </source>
</evidence>
<dbReference type="GO" id="GO:0003676">
    <property type="term" value="F:nucleic acid binding"/>
    <property type="evidence" value="ECO:0007669"/>
    <property type="project" value="InterPro"/>
</dbReference>
<comment type="caution">
    <text evidence="4">The sequence shown here is derived from an EMBL/GenBank/DDBJ whole genome shotgun (WGS) entry which is preliminary data.</text>
</comment>
<evidence type="ECO:0000313" key="4">
    <source>
        <dbReference type="EMBL" id="KAJ8356856.1"/>
    </source>
</evidence>
<dbReference type="PANTHER" id="PTHR37984:SF15">
    <property type="entry name" value="INTEGRASE CATALYTIC DOMAIN-CONTAINING PROTEIN"/>
    <property type="match status" value="1"/>
</dbReference>
<dbReference type="InterPro" id="IPR041588">
    <property type="entry name" value="Integrase_H2C2"/>
</dbReference>